<dbReference type="Proteomes" id="UP000322887">
    <property type="component" value="Chromosome"/>
</dbReference>
<feature type="transmembrane region" description="Helical" evidence="7">
    <location>
        <begin position="353"/>
        <end position="379"/>
    </location>
</feature>
<dbReference type="PANTHER" id="PTHR21716">
    <property type="entry name" value="TRANSMEMBRANE PROTEIN"/>
    <property type="match status" value="1"/>
</dbReference>
<dbReference type="GeneID" id="98646260"/>
<feature type="transmembrane region" description="Helical" evidence="7">
    <location>
        <begin position="326"/>
        <end position="347"/>
    </location>
</feature>
<proteinExistence type="inferred from homology"/>
<feature type="region of interest" description="Disordered" evidence="6">
    <location>
        <begin position="1"/>
        <end position="35"/>
    </location>
</feature>
<dbReference type="EMBL" id="CP042910">
    <property type="protein sequence ID" value="QEG15790.1"/>
    <property type="molecule type" value="Genomic_DNA"/>
</dbReference>
<evidence type="ECO:0000256" key="3">
    <source>
        <dbReference type="ARBA" id="ARBA00022692"/>
    </source>
</evidence>
<evidence type="ECO:0000256" key="5">
    <source>
        <dbReference type="ARBA" id="ARBA00023136"/>
    </source>
</evidence>
<sequence>MSLSTTSNASDCRNPSQEVRTGDDSDTDSSSSDIQQLREEQAVSSTVLKDKIQIQSYGRISLAILATLGVVHALYFARAIFIPIALAIVLFFLLAPLVRFLTRVCPIPESLSAAIVVLSLTFMIGLASYFLASPVSDWLSSAPATFRKAEQKLRFIIDPVDKIDQASSQVSDIAGGKEKDDVVKVSIQQPPVTSYLLSSTVNFLAGVTITVVLVYLLLAMGHRTLNSVVELLPTLDDKRGLVTMIRNVENGISRYLVTITAINIGLGIIIGTVMWLLGLPDPILLGIMAATLNFIPFVGAFIGAAVTFLIGIVYLNTPAEAMLGPLMYIVINTLEGNVFTPMILGHSMKLNPALVFVCIIFWGWAWGVGGILLAVPLIGMVKISCDHFKSLQPVARILSG</sequence>
<keyword evidence="5 7" id="KW-0472">Membrane</keyword>
<dbReference type="RefSeq" id="WP_002647869.1">
    <property type="nucleotide sequence ID" value="NZ_CP036353.1"/>
</dbReference>
<feature type="transmembrane region" description="Helical" evidence="7">
    <location>
        <begin position="113"/>
        <end position="132"/>
    </location>
</feature>
<protein>
    <submittedName>
        <fullName evidence="8">AI-2 transport protein TqsA</fullName>
    </submittedName>
</protein>
<comment type="similarity">
    <text evidence="2">Belongs to the autoinducer-2 exporter (AI-2E) (TC 2.A.86) family.</text>
</comment>
<dbReference type="Pfam" id="PF01594">
    <property type="entry name" value="AI-2E_transport"/>
    <property type="match status" value="1"/>
</dbReference>
<dbReference type="InterPro" id="IPR002549">
    <property type="entry name" value="AI-2E-like"/>
</dbReference>
<accession>A0ABX5YJJ7</accession>
<name>A0ABX5YJJ7_9PLAN</name>
<keyword evidence="3 7" id="KW-0812">Transmembrane</keyword>
<keyword evidence="9" id="KW-1185">Reference proteome</keyword>
<evidence type="ECO:0000256" key="6">
    <source>
        <dbReference type="SAM" id="MobiDB-lite"/>
    </source>
</evidence>
<evidence type="ECO:0000256" key="4">
    <source>
        <dbReference type="ARBA" id="ARBA00022989"/>
    </source>
</evidence>
<comment type="subcellular location">
    <subcellularLocation>
        <location evidence="1">Membrane</location>
        <topology evidence="1">Multi-pass membrane protein</topology>
    </subcellularLocation>
</comment>
<evidence type="ECO:0000256" key="1">
    <source>
        <dbReference type="ARBA" id="ARBA00004141"/>
    </source>
</evidence>
<reference evidence="8 9" key="1">
    <citation type="submission" date="2019-08" db="EMBL/GenBank/DDBJ databases">
        <title>Deep-cultivation of Planctomycetes and their phenomic and genomic characterization uncovers novel biology.</title>
        <authorList>
            <person name="Wiegand S."/>
            <person name="Jogler M."/>
            <person name="Boedeker C."/>
            <person name="Pinto D."/>
            <person name="Vollmers J."/>
            <person name="Rivas-Marin E."/>
            <person name="Kohn T."/>
            <person name="Peeters S.H."/>
            <person name="Heuer A."/>
            <person name="Rast P."/>
            <person name="Oberbeckmann S."/>
            <person name="Bunk B."/>
            <person name="Jeske O."/>
            <person name="Meyerdierks A."/>
            <person name="Storesund J.E."/>
            <person name="Kallscheuer N."/>
            <person name="Luecker S."/>
            <person name="Lage O.M."/>
            <person name="Pohl T."/>
            <person name="Merkel B.J."/>
            <person name="Hornburger P."/>
            <person name="Mueller R.-W."/>
            <person name="Bruemmer F."/>
            <person name="Labrenz M."/>
            <person name="Spormann A.M."/>
            <person name="Op den Camp H."/>
            <person name="Overmann J."/>
            <person name="Amann R."/>
            <person name="Jetten M.S.M."/>
            <person name="Mascher T."/>
            <person name="Medema M.H."/>
            <person name="Devos D.P."/>
            <person name="Kaster A.-K."/>
            <person name="Ovreas L."/>
            <person name="Rohde M."/>
            <person name="Galperin M.Y."/>
            <person name="Jogler C."/>
        </authorList>
    </citation>
    <scope>NUCLEOTIDE SEQUENCE [LARGE SCALE GENOMIC DNA]</scope>
    <source>
        <strain evidence="8 9">DSM 8797</strain>
    </source>
</reference>
<feature type="compositionally biased region" description="Polar residues" evidence="6">
    <location>
        <begin position="1"/>
        <end position="19"/>
    </location>
</feature>
<feature type="transmembrane region" description="Helical" evidence="7">
    <location>
        <begin position="81"/>
        <end position="101"/>
    </location>
</feature>
<organism evidence="8 9">
    <name type="scientific">Gimesia maris</name>
    <dbReference type="NCBI Taxonomy" id="122"/>
    <lineage>
        <taxon>Bacteria</taxon>
        <taxon>Pseudomonadati</taxon>
        <taxon>Planctomycetota</taxon>
        <taxon>Planctomycetia</taxon>
        <taxon>Planctomycetales</taxon>
        <taxon>Planctomycetaceae</taxon>
        <taxon>Gimesia</taxon>
    </lineage>
</organism>
<feature type="transmembrane region" description="Helical" evidence="7">
    <location>
        <begin position="195"/>
        <end position="218"/>
    </location>
</feature>
<feature type="transmembrane region" description="Helical" evidence="7">
    <location>
        <begin position="255"/>
        <end position="277"/>
    </location>
</feature>
<evidence type="ECO:0000313" key="9">
    <source>
        <dbReference type="Proteomes" id="UP000322887"/>
    </source>
</evidence>
<feature type="transmembrane region" description="Helical" evidence="7">
    <location>
        <begin position="283"/>
        <end position="314"/>
    </location>
</feature>
<evidence type="ECO:0000256" key="7">
    <source>
        <dbReference type="SAM" id="Phobius"/>
    </source>
</evidence>
<dbReference type="PANTHER" id="PTHR21716:SF16">
    <property type="entry name" value="BLL1467 PROTEIN"/>
    <property type="match status" value="1"/>
</dbReference>
<feature type="transmembrane region" description="Helical" evidence="7">
    <location>
        <begin position="57"/>
        <end position="75"/>
    </location>
</feature>
<evidence type="ECO:0000256" key="2">
    <source>
        <dbReference type="ARBA" id="ARBA00009773"/>
    </source>
</evidence>
<keyword evidence="4 7" id="KW-1133">Transmembrane helix</keyword>
<gene>
    <name evidence="8" type="primary">tqsA_1</name>
    <name evidence="8" type="ORF">GmarT_16330</name>
</gene>
<evidence type="ECO:0000313" key="8">
    <source>
        <dbReference type="EMBL" id="QEG15790.1"/>
    </source>
</evidence>